<keyword evidence="1" id="KW-1185">Reference proteome</keyword>
<dbReference type="Proteomes" id="UP001652740">
    <property type="component" value="Unplaced"/>
</dbReference>
<gene>
    <name evidence="2" type="primary">LOC113514560</name>
</gene>
<dbReference type="InParanoid" id="A0A6J1WIW2"/>
<evidence type="ECO:0000313" key="1">
    <source>
        <dbReference type="Proteomes" id="UP001652740"/>
    </source>
</evidence>
<evidence type="ECO:0000313" key="2">
    <source>
        <dbReference type="RefSeq" id="XP_026754453.1"/>
    </source>
</evidence>
<name>A0A6J1WIW2_GALME</name>
<protein>
    <submittedName>
        <fullName evidence="2">Uncharacterized protein LOC113514560 isoform X1</fullName>
    </submittedName>
</protein>
<dbReference type="RefSeq" id="XP_026754453.1">
    <property type="nucleotide sequence ID" value="XM_026898652.2"/>
</dbReference>
<dbReference type="KEGG" id="gmw:113514560"/>
<sequence>MTESRVGFLYNAANNLDDRMRILKSYYLMRCKEVSKGSPLPEKYFSPKVRCSYCYLEWGSETKIEVRSKKICKKQKKKISSRNEKKNLKKEIFPKELEQICSFCKKSTVVPLSRPKKEEKCEIKPILTEKRNIKEIKSISGTKHKPEKIISQKKITIESQINIYANAKEIFSLKNNNNTLANSMNKCPKVIKNSKKKKDKFAGLCQKAVLASVKLKEEQKSQNKLNLFLKPSS</sequence>
<dbReference type="AlphaFoldDB" id="A0A6J1WIW2"/>
<proteinExistence type="predicted"/>
<dbReference type="GeneID" id="113514560"/>
<dbReference type="FunCoup" id="A0A6J1WIW2">
    <property type="interactions" value="23"/>
</dbReference>
<reference evidence="2" key="1">
    <citation type="submission" date="2025-08" db="UniProtKB">
        <authorList>
            <consortium name="RefSeq"/>
        </authorList>
    </citation>
    <scope>IDENTIFICATION</scope>
    <source>
        <tissue evidence="2">Whole larvae</tissue>
    </source>
</reference>
<organism evidence="1 2">
    <name type="scientific">Galleria mellonella</name>
    <name type="common">Greater wax moth</name>
    <dbReference type="NCBI Taxonomy" id="7137"/>
    <lineage>
        <taxon>Eukaryota</taxon>
        <taxon>Metazoa</taxon>
        <taxon>Ecdysozoa</taxon>
        <taxon>Arthropoda</taxon>
        <taxon>Hexapoda</taxon>
        <taxon>Insecta</taxon>
        <taxon>Pterygota</taxon>
        <taxon>Neoptera</taxon>
        <taxon>Endopterygota</taxon>
        <taxon>Lepidoptera</taxon>
        <taxon>Glossata</taxon>
        <taxon>Ditrysia</taxon>
        <taxon>Pyraloidea</taxon>
        <taxon>Pyralidae</taxon>
        <taxon>Galleriinae</taxon>
        <taxon>Galleria</taxon>
    </lineage>
</organism>
<accession>A0A6J1WIW2</accession>